<dbReference type="Pfam" id="PF14273">
    <property type="entry name" value="DUF4360"/>
    <property type="match status" value="1"/>
</dbReference>
<gene>
    <name evidence="2" type="ORF">EKO27_g4423</name>
</gene>
<dbReference type="AlphaFoldDB" id="A0A439D8E9"/>
<sequence length="216" mass="23254">MYLNSALLVLLQSSLSAAAPRAPSTLRVRDTFTPPAVVSTSFSGSGCPQGTTDASTAGIWEHFSFDLPSFKAKTGPSSDVTERTVNCQAHLNFGGAKTGWQFALKDHWSKGHFETDGAGLTLTQYLTVYFSQDAANTATTVQSIPSTDNSNVSKDLDLHTTIPEAALIWSPCSGGGILNVNFRVAFTGATSNVTAYYGPSRNSSVNEQWEWTWRRC</sequence>
<evidence type="ECO:0000313" key="2">
    <source>
        <dbReference type="EMBL" id="RWA10677.1"/>
    </source>
</evidence>
<dbReference type="Proteomes" id="UP000286045">
    <property type="component" value="Unassembled WGS sequence"/>
</dbReference>
<evidence type="ECO:0008006" key="4">
    <source>
        <dbReference type="Google" id="ProtNLM"/>
    </source>
</evidence>
<organism evidence="2 3">
    <name type="scientific">Xylaria grammica</name>
    <dbReference type="NCBI Taxonomy" id="363999"/>
    <lineage>
        <taxon>Eukaryota</taxon>
        <taxon>Fungi</taxon>
        <taxon>Dikarya</taxon>
        <taxon>Ascomycota</taxon>
        <taxon>Pezizomycotina</taxon>
        <taxon>Sordariomycetes</taxon>
        <taxon>Xylariomycetidae</taxon>
        <taxon>Xylariales</taxon>
        <taxon>Xylariaceae</taxon>
        <taxon>Xylaria</taxon>
    </lineage>
</organism>
<protein>
    <recommendedName>
        <fullName evidence="4">Secreted protein</fullName>
    </recommendedName>
</protein>
<feature type="signal peptide" evidence="1">
    <location>
        <begin position="1"/>
        <end position="18"/>
    </location>
</feature>
<dbReference type="EMBL" id="RYZI01000105">
    <property type="protein sequence ID" value="RWA10677.1"/>
    <property type="molecule type" value="Genomic_DNA"/>
</dbReference>
<accession>A0A439D8E9</accession>
<keyword evidence="1" id="KW-0732">Signal</keyword>
<keyword evidence="3" id="KW-1185">Reference proteome</keyword>
<comment type="caution">
    <text evidence="2">The sequence shown here is derived from an EMBL/GenBank/DDBJ whole genome shotgun (WGS) entry which is preliminary data.</text>
</comment>
<name>A0A439D8E9_9PEZI</name>
<dbReference type="InterPro" id="IPR025649">
    <property type="entry name" value="DUF4360"/>
</dbReference>
<reference evidence="2 3" key="1">
    <citation type="submission" date="2018-12" db="EMBL/GenBank/DDBJ databases">
        <title>Draft genome sequence of Xylaria grammica IHI A82.</title>
        <authorList>
            <person name="Buettner E."/>
            <person name="Kellner H."/>
        </authorList>
    </citation>
    <scope>NUCLEOTIDE SEQUENCE [LARGE SCALE GENOMIC DNA]</scope>
    <source>
        <strain evidence="2 3">IHI A82</strain>
    </source>
</reference>
<feature type="chain" id="PRO_5019500233" description="Secreted protein" evidence="1">
    <location>
        <begin position="19"/>
        <end position="216"/>
    </location>
</feature>
<dbReference type="PANTHER" id="PTHR38847:SF1">
    <property type="entry name" value="PSEUDOURIDINE SYNTHASE RSUA_RLUA-LIKE DOMAIN-CONTAINING PROTEIN"/>
    <property type="match status" value="1"/>
</dbReference>
<dbReference type="PANTHER" id="PTHR38847">
    <property type="match status" value="1"/>
</dbReference>
<evidence type="ECO:0000256" key="1">
    <source>
        <dbReference type="SAM" id="SignalP"/>
    </source>
</evidence>
<evidence type="ECO:0000313" key="3">
    <source>
        <dbReference type="Proteomes" id="UP000286045"/>
    </source>
</evidence>
<proteinExistence type="predicted"/>